<organism evidence="2 3">
    <name type="scientific">Panicum miliaceum</name>
    <name type="common">Proso millet</name>
    <name type="synonym">Broomcorn millet</name>
    <dbReference type="NCBI Taxonomy" id="4540"/>
    <lineage>
        <taxon>Eukaryota</taxon>
        <taxon>Viridiplantae</taxon>
        <taxon>Streptophyta</taxon>
        <taxon>Embryophyta</taxon>
        <taxon>Tracheophyta</taxon>
        <taxon>Spermatophyta</taxon>
        <taxon>Magnoliopsida</taxon>
        <taxon>Liliopsida</taxon>
        <taxon>Poales</taxon>
        <taxon>Poaceae</taxon>
        <taxon>PACMAD clade</taxon>
        <taxon>Panicoideae</taxon>
        <taxon>Panicodae</taxon>
        <taxon>Paniceae</taxon>
        <taxon>Panicinae</taxon>
        <taxon>Panicum</taxon>
        <taxon>Panicum sect. Panicum</taxon>
    </lineage>
</organism>
<feature type="compositionally biased region" description="Polar residues" evidence="1">
    <location>
        <begin position="128"/>
        <end position="137"/>
    </location>
</feature>
<dbReference type="EMBL" id="PQIB02000005">
    <property type="protein sequence ID" value="RLN17394.1"/>
    <property type="molecule type" value="Genomic_DNA"/>
</dbReference>
<name>A0A3L6SA54_PANMI</name>
<dbReference type="Proteomes" id="UP000275267">
    <property type="component" value="Unassembled WGS sequence"/>
</dbReference>
<gene>
    <name evidence="2" type="ORF">C2845_PM02G16380</name>
</gene>
<sequence>MARLGSPAQPVSRLSEPSTARKLRRFHGQHCWRRKLIPFDCFRRCRTGSQSADRGDIDAASHHRGFKIHSGHLVIPVNHVLFTRQIEPLRHRRRHPRSVAGVSPLSGVASSCRQADSSICHRLPGTMTRAQTSTSRSPGDEAPGQMQGDYSHCHCTPSMRDRIGP</sequence>
<evidence type="ECO:0000313" key="3">
    <source>
        <dbReference type="Proteomes" id="UP000275267"/>
    </source>
</evidence>
<evidence type="ECO:0000313" key="2">
    <source>
        <dbReference type="EMBL" id="RLN17394.1"/>
    </source>
</evidence>
<accession>A0A3L6SA54</accession>
<comment type="caution">
    <text evidence="2">The sequence shown here is derived from an EMBL/GenBank/DDBJ whole genome shotgun (WGS) entry which is preliminary data.</text>
</comment>
<feature type="region of interest" description="Disordered" evidence="1">
    <location>
        <begin position="127"/>
        <end position="165"/>
    </location>
</feature>
<evidence type="ECO:0000256" key="1">
    <source>
        <dbReference type="SAM" id="MobiDB-lite"/>
    </source>
</evidence>
<dbReference type="AlphaFoldDB" id="A0A3L6SA54"/>
<keyword evidence="3" id="KW-1185">Reference proteome</keyword>
<proteinExistence type="predicted"/>
<protein>
    <submittedName>
        <fullName evidence="2">Uncharacterized protein</fullName>
    </submittedName>
</protein>
<reference evidence="3" key="1">
    <citation type="journal article" date="2019" name="Nat. Commun.">
        <title>The genome of broomcorn millet.</title>
        <authorList>
            <person name="Zou C."/>
            <person name="Miki D."/>
            <person name="Li D."/>
            <person name="Tang Q."/>
            <person name="Xiao L."/>
            <person name="Rajput S."/>
            <person name="Deng P."/>
            <person name="Jia W."/>
            <person name="Huang R."/>
            <person name="Zhang M."/>
            <person name="Sun Y."/>
            <person name="Hu J."/>
            <person name="Fu X."/>
            <person name="Schnable P.S."/>
            <person name="Li F."/>
            <person name="Zhang H."/>
            <person name="Feng B."/>
            <person name="Zhu X."/>
            <person name="Liu R."/>
            <person name="Schnable J.C."/>
            <person name="Zhu J.-K."/>
            <person name="Zhang H."/>
        </authorList>
    </citation>
    <scope>NUCLEOTIDE SEQUENCE [LARGE SCALE GENOMIC DNA]</scope>
</reference>